<dbReference type="EMBL" id="JARQZJ010000068">
    <property type="protein sequence ID" value="KAK9881353.1"/>
    <property type="molecule type" value="Genomic_DNA"/>
</dbReference>
<keyword evidence="2" id="KW-1185">Reference proteome</keyword>
<proteinExistence type="predicted"/>
<sequence length="111" mass="12819">MENGVYPEVSKPAIVIECVKSCDCVLKFQVELRSIRRIHNQIPWIVYFQYRSGYCYWKLGCKGKPSSDFVDFLSEAIMLITSWGICLLRIVSLFSQDSTILEEKVFVELIG</sequence>
<dbReference type="AlphaFoldDB" id="A0AAW1UJF4"/>
<reference evidence="1 2" key="1">
    <citation type="submission" date="2023-03" db="EMBL/GenBank/DDBJ databases">
        <title>Genome insight into feeding habits of ladybird beetles.</title>
        <authorList>
            <person name="Li H.-S."/>
            <person name="Huang Y.-H."/>
            <person name="Pang H."/>
        </authorList>
    </citation>
    <scope>NUCLEOTIDE SEQUENCE [LARGE SCALE GENOMIC DNA]</scope>
    <source>
        <strain evidence="1">SYSU_2023b</strain>
        <tissue evidence="1">Whole body</tissue>
    </source>
</reference>
<gene>
    <name evidence="1" type="ORF">WA026_015480</name>
</gene>
<protein>
    <submittedName>
        <fullName evidence="1">Uncharacterized protein</fullName>
    </submittedName>
</protein>
<name>A0AAW1UJF4_9CUCU</name>
<accession>A0AAW1UJF4</accession>
<dbReference type="Proteomes" id="UP001431783">
    <property type="component" value="Unassembled WGS sequence"/>
</dbReference>
<organism evidence="1 2">
    <name type="scientific">Henosepilachna vigintioctopunctata</name>
    <dbReference type="NCBI Taxonomy" id="420089"/>
    <lineage>
        <taxon>Eukaryota</taxon>
        <taxon>Metazoa</taxon>
        <taxon>Ecdysozoa</taxon>
        <taxon>Arthropoda</taxon>
        <taxon>Hexapoda</taxon>
        <taxon>Insecta</taxon>
        <taxon>Pterygota</taxon>
        <taxon>Neoptera</taxon>
        <taxon>Endopterygota</taxon>
        <taxon>Coleoptera</taxon>
        <taxon>Polyphaga</taxon>
        <taxon>Cucujiformia</taxon>
        <taxon>Coccinelloidea</taxon>
        <taxon>Coccinellidae</taxon>
        <taxon>Epilachninae</taxon>
        <taxon>Epilachnini</taxon>
        <taxon>Henosepilachna</taxon>
    </lineage>
</organism>
<comment type="caution">
    <text evidence="1">The sequence shown here is derived from an EMBL/GenBank/DDBJ whole genome shotgun (WGS) entry which is preliminary data.</text>
</comment>
<evidence type="ECO:0000313" key="1">
    <source>
        <dbReference type="EMBL" id="KAK9881353.1"/>
    </source>
</evidence>
<evidence type="ECO:0000313" key="2">
    <source>
        <dbReference type="Proteomes" id="UP001431783"/>
    </source>
</evidence>